<proteinExistence type="inferred from homology"/>
<gene>
    <name evidence="6" type="ORF">GOTRE_150_01213</name>
</gene>
<evidence type="ECO:0000313" key="6">
    <source>
        <dbReference type="EMBL" id="GAB46379.1"/>
    </source>
</evidence>
<dbReference type="Pfam" id="PF00872">
    <property type="entry name" value="Transposase_mut"/>
    <property type="match status" value="1"/>
</dbReference>
<evidence type="ECO:0000256" key="4">
    <source>
        <dbReference type="ARBA" id="ARBA00023125"/>
    </source>
</evidence>
<keyword evidence="5" id="KW-0233">DNA recombination</keyword>
<evidence type="ECO:0000256" key="1">
    <source>
        <dbReference type="ARBA" id="ARBA00002190"/>
    </source>
</evidence>
<evidence type="ECO:0000256" key="2">
    <source>
        <dbReference type="ARBA" id="ARBA00010961"/>
    </source>
</evidence>
<keyword evidence="3" id="KW-0815">Transposition</keyword>
<name>A0ABQ0HKG4_9ACTN</name>
<reference evidence="6 7" key="1">
    <citation type="submission" date="2012-02" db="EMBL/GenBank/DDBJ databases">
        <title>Whole genome shotgun sequence of Gordonia terrae NBRC 100016.</title>
        <authorList>
            <person name="Takarada H."/>
            <person name="Hosoyama A."/>
            <person name="Tsuchikane K."/>
            <person name="Katsumata H."/>
            <person name="Yamazaki S."/>
            <person name="Fujita N."/>
        </authorList>
    </citation>
    <scope>NUCLEOTIDE SEQUENCE [LARGE SCALE GENOMIC DNA]</scope>
    <source>
        <strain evidence="6 7">NBRC 100016</strain>
    </source>
</reference>
<evidence type="ECO:0000256" key="5">
    <source>
        <dbReference type="ARBA" id="ARBA00023172"/>
    </source>
</evidence>
<evidence type="ECO:0000256" key="3">
    <source>
        <dbReference type="ARBA" id="ARBA00022578"/>
    </source>
</evidence>
<protein>
    <submittedName>
        <fullName evidence="6">Transposase</fullName>
    </submittedName>
</protein>
<keyword evidence="7" id="KW-1185">Reference proteome</keyword>
<dbReference type="EMBL" id="BAFD01000115">
    <property type="protein sequence ID" value="GAB46379.1"/>
    <property type="molecule type" value="Genomic_DNA"/>
</dbReference>
<accession>A0ABQ0HKG4</accession>
<organism evidence="6 7">
    <name type="scientific">Gordonia terrae NBRC 100016</name>
    <dbReference type="NCBI Taxonomy" id="1089454"/>
    <lineage>
        <taxon>Bacteria</taxon>
        <taxon>Bacillati</taxon>
        <taxon>Actinomycetota</taxon>
        <taxon>Actinomycetes</taxon>
        <taxon>Mycobacteriales</taxon>
        <taxon>Gordoniaceae</taxon>
        <taxon>Gordonia</taxon>
    </lineage>
</organism>
<dbReference type="Proteomes" id="UP000004881">
    <property type="component" value="Unassembled WGS sequence"/>
</dbReference>
<sequence length="68" mass="7505">MTRSVLDSALDVEEMTEHLGYDKHDVVGRDTGNSRNGTCTKRVLTGACGQVATEVLRDRKALRSGDRR</sequence>
<comment type="caution">
    <text evidence="6">The sequence shown here is derived from an EMBL/GenBank/DDBJ whole genome shotgun (WGS) entry which is preliminary data.</text>
</comment>
<comment type="function">
    <text evidence="1">Required for the transposition of the insertion element.</text>
</comment>
<dbReference type="InterPro" id="IPR001207">
    <property type="entry name" value="Transposase_mutator"/>
</dbReference>
<evidence type="ECO:0000313" key="7">
    <source>
        <dbReference type="Proteomes" id="UP000004881"/>
    </source>
</evidence>
<comment type="similarity">
    <text evidence="2">Belongs to the transposase mutator family.</text>
</comment>
<keyword evidence="4" id="KW-0238">DNA-binding</keyword>